<dbReference type="PANTHER" id="PTHR24320">
    <property type="entry name" value="RETINOL DEHYDROGENASE"/>
    <property type="match status" value="1"/>
</dbReference>
<dbReference type="RefSeq" id="XP_066703323.1">
    <property type="nucleotide sequence ID" value="XM_066840696.1"/>
</dbReference>
<evidence type="ECO:0000313" key="5">
    <source>
        <dbReference type="Proteomes" id="UP001391051"/>
    </source>
</evidence>
<sequence>MPGTVSFIKQSFPGKPTFTDENVPDLTNKVIIVTSSNTGLGKEIARIVYSKNAKVYMMARSREKTLKARKDIEAAVPKSGGELIFLPLDLSDLTQVKKSVIAFLAREHQLHILFNNAGVGYPEKGSKTKQGYEPQLGVNCISTFAFTKLLTPTLVSTAKASPANSVRVVWVTSSAAEATSPQGFVENLPKVDKMGAFEQYSISKLSNYFHATEFAARHRADGVLSLPLNPGNLDSEFWRTQGSLMTCILQKTHLYPPVFGAYTNLFAAFSPQVTLEKSGTLTNSNKPAAPWGQFWNVAPEMLAGAKTKAEGGTNIAGDFWSWTEAQVRSYL</sequence>
<gene>
    <name evidence="4" type="ORF">PG986_004474</name>
</gene>
<keyword evidence="5" id="KW-1185">Reference proteome</keyword>
<proteinExistence type="inferred from homology"/>
<keyword evidence="2" id="KW-0521">NADP</keyword>
<dbReference type="InterPro" id="IPR002347">
    <property type="entry name" value="SDR_fam"/>
</dbReference>
<dbReference type="InterPro" id="IPR036291">
    <property type="entry name" value="NAD(P)-bd_dom_sf"/>
</dbReference>
<comment type="similarity">
    <text evidence="1">Belongs to the short-chain dehydrogenases/reductases (SDR) family.</text>
</comment>
<comment type="caution">
    <text evidence="4">The sequence shown here is derived from an EMBL/GenBank/DDBJ whole genome shotgun (WGS) entry which is preliminary data.</text>
</comment>
<organism evidence="4 5">
    <name type="scientific">Apiospora aurea</name>
    <dbReference type="NCBI Taxonomy" id="335848"/>
    <lineage>
        <taxon>Eukaryota</taxon>
        <taxon>Fungi</taxon>
        <taxon>Dikarya</taxon>
        <taxon>Ascomycota</taxon>
        <taxon>Pezizomycotina</taxon>
        <taxon>Sordariomycetes</taxon>
        <taxon>Xylariomycetidae</taxon>
        <taxon>Amphisphaeriales</taxon>
        <taxon>Apiosporaceae</taxon>
        <taxon>Apiospora</taxon>
    </lineage>
</organism>
<dbReference type="PANTHER" id="PTHR24320:SF236">
    <property type="entry name" value="SHORT-CHAIN DEHYDROGENASE-RELATED"/>
    <property type="match status" value="1"/>
</dbReference>
<protein>
    <recommendedName>
        <fullName evidence="6">Short-chain dehydrogenase</fullName>
    </recommendedName>
</protein>
<dbReference type="EMBL" id="JAQQWE010000003">
    <property type="protein sequence ID" value="KAK7959620.1"/>
    <property type="molecule type" value="Genomic_DNA"/>
</dbReference>
<evidence type="ECO:0000256" key="1">
    <source>
        <dbReference type="ARBA" id="ARBA00006484"/>
    </source>
</evidence>
<reference evidence="4 5" key="1">
    <citation type="submission" date="2023-01" db="EMBL/GenBank/DDBJ databases">
        <title>Analysis of 21 Apiospora genomes using comparative genomics revels a genus with tremendous synthesis potential of carbohydrate active enzymes and secondary metabolites.</title>
        <authorList>
            <person name="Sorensen T."/>
        </authorList>
    </citation>
    <scope>NUCLEOTIDE SEQUENCE [LARGE SCALE GENOMIC DNA]</scope>
    <source>
        <strain evidence="4 5">CBS 24483</strain>
    </source>
</reference>
<name>A0ABR1QNF5_9PEZI</name>
<accession>A0ABR1QNF5</accession>
<dbReference type="SUPFAM" id="SSF51735">
    <property type="entry name" value="NAD(P)-binding Rossmann-fold domains"/>
    <property type="match status" value="1"/>
</dbReference>
<evidence type="ECO:0000256" key="3">
    <source>
        <dbReference type="ARBA" id="ARBA00023002"/>
    </source>
</evidence>
<evidence type="ECO:0000313" key="4">
    <source>
        <dbReference type="EMBL" id="KAK7959620.1"/>
    </source>
</evidence>
<dbReference type="Proteomes" id="UP001391051">
    <property type="component" value="Unassembled WGS sequence"/>
</dbReference>
<evidence type="ECO:0008006" key="6">
    <source>
        <dbReference type="Google" id="ProtNLM"/>
    </source>
</evidence>
<keyword evidence="3" id="KW-0560">Oxidoreductase</keyword>
<dbReference type="GeneID" id="92073758"/>
<dbReference type="Pfam" id="PF00106">
    <property type="entry name" value="adh_short"/>
    <property type="match status" value="1"/>
</dbReference>
<evidence type="ECO:0000256" key="2">
    <source>
        <dbReference type="ARBA" id="ARBA00022857"/>
    </source>
</evidence>
<dbReference type="Gene3D" id="3.40.50.720">
    <property type="entry name" value="NAD(P)-binding Rossmann-like Domain"/>
    <property type="match status" value="1"/>
</dbReference>